<dbReference type="PANTHER" id="PTHR46472:SF1">
    <property type="entry name" value="NUCLEOREDOXIN"/>
    <property type="match status" value="1"/>
</dbReference>
<sequence length="144" mass="16059">MTLHEILKDARLVGPGNTTFDASNLKDKYVGIYFSASWCQPCKAFTPQLIQMYSKLKIADGKPFEIVFVSADRSQEAFDSYFGQMPWFAVDFQDGNARSTLSSAIGVEGIPKLALFDTEGRLITGEGRRLVMDDPMGDSFPWTQ</sequence>
<dbReference type="GO" id="GO:0005634">
    <property type="term" value="C:nucleus"/>
    <property type="evidence" value="ECO:0007669"/>
    <property type="project" value="TreeGrafter"/>
</dbReference>
<dbReference type="STRING" id="905079.L1IPS4"/>
<name>L1IPS4_GUITC</name>
<dbReference type="Proteomes" id="UP000011087">
    <property type="component" value="Unassembled WGS sequence"/>
</dbReference>
<dbReference type="HOGENOM" id="CLU_116457_1_1_1"/>
<dbReference type="InterPro" id="IPR013766">
    <property type="entry name" value="Thioredoxin_domain"/>
</dbReference>
<dbReference type="GO" id="GO:0030178">
    <property type="term" value="P:negative regulation of Wnt signaling pathway"/>
    <property type="evidence" value="ECO:0007669"/>
    <property type="project" value="TreeGrafter"/>
</dbReference>
<accession>L1IPS4</accession>
<dbReference type="GO" id="GO:0031397">
    <property type="term" value="P:negative regulation of protein ubiquitination"/>
    <property type="evidence" value="ECO:0007669"/>
    <property type="project" value="TreeGrafter"/>
</dbReference>
<evidence type="ECO:0000313" key="3">
    <source>
        <dbReference type="EnsemblProtists" id="EKX37805"/>
    </source>
</evidence>
<dbReference type="AlphaFoldDB" id="L1IPS4"/>
<proteinExistence type="predicted"/>
<dbReference type="PANTHER" id="PTHR46472">
    <property type="entry name" value="NUCLEOREDOXIN"/>
    <property type="match status" value="1"/>
</dbReference>
<gene>
    <name evidence="2" type="ORF">GUITHDRAFT_89574</name>
</gene>
<evidence type="ECO:0000313" key="4">
    <source>
        <dbReference type="Proteomes" id="UP000011087"/>
    </source>
</evidence>
<evidence type="ECO:0000313" key="2">
    <source>
        <dbReference type="EMBL" id="EKX37805.1"/>
    </source>
</evidence>
<feature type="domain" description="Thioredoxin" evidence="1">
    <location>
        <begin position="1"/>
        <end position="121"/>
    </location>
</feature>
<evidence type="ECO:0000259" key="1">
    <source>
        <dbReference type="PROSITE" id="PS51352"/>
    </source>
</evidence>
<dbReference type="OrthoDB" id="409136at2759"/>
<dbReference type="GO" id="GO:0004791">
    <property type="term" value="F:thioredoxin-disulfide reductase (NADPH) activity"/>
    <property type="evidence" value="ECO:0007669"/>
    <property type="project" value="TreeGrafter"/>
</dbReference>
<dbReference type="PROSITE" id="PS51352">
    <property type="entry name" value="THIOREDOXIN_2"/>
    <property type="match status" value="1"/>
</dbReference>
<keyword evidence="4" id="KW-1185">Reference proteome</keyword>
<dbReference type="Pfam" id="PF13905">
    <property type="entry name" value="Thioredoxin_8"/>
    <property type="match status" value="1"/>
</dbReference>
<dbReference type="OMA" id="WPAIPYN"/>
<dbReference type="PaxDb" id="55529-EKX37805"/>
<dbReference type="Gene3D" id="3.40.30.10">
    <property type="entry name" value="Glutaredoxin"/>
    <property type="match status" value="1"/>
</dbReference>
<dbReference type="SUPFAM" id="SSF52833">
    <property type="entry name" value="Thioredoxin-like"/>
    <property type="match status" value="1"/>
</dbReference>
<dbReference type="EMBL" id="JH993055">
    <property type="protein sequence ID" value="EKX37805.1"/>
    <property type="molecule type" value="Genomic_DNA"/>
</dbReference>
<reference evidence="2 4" key="1">
    <citation type="journal article" date="2012" name="Nature">
        <title>Algal genomes reveal evolutionary mosaicism and the fate of nucleomorphs.</title>
        <authorList>
            <consortium name="DOE Joint Genome Institute"/>
            <person name="Curtis B.A."/>
            <person name="Tanifuji G."/>
            <person name="Burki F."/>
            <person name="Gruber A."/>
            <person name="Irimia M."/>
            <person name="Maruyama S."/>
            <person name="Arias M.C."/>
            <person name="Ball S.G."/>
            <person name="Gile G.H."/>
            <person name="Hirakawa Y."/>
            <person name="Hopkins J.F."/>
            <person name="Kuo A."/>
            <person name="Rensing S.A."/>
            <person name="Schmutz J."/>
            <person name="Symeonidi A."/>
            <person name="Elias M."/>
            <person name="Eveleigh R.J."/>
            <person name="Herman E.K."/>
            <person name="Klute M.J."/>
            <person name="Nakayama T."/>
            <person name="Obornik M."/>
            <person name="Reyes-Prieto A."/>
            <person name="Armbrust E.V."/>
            <person name="Aves S.J."/>
            <person name="Beiko R.G."/>
            <person name="Coutinho P."/>
            <person name="Dacks J.B."/>
            <person name="Durnford D.G."/>
            <person name="Fast N.M."/>
            <person name="Green B.R."/>
            <person name="Grisdale C.J."/>
            <person name="Hempel F."/>
            <person name="Henrissat B."/>
            <person name="Hoppner M.P."/>
            <person name="Ishida K."/>
            <person name="Kim E."/>
            <person name="Koreny L."/>
            <person name="Kroth P.G."/>
            <person name="Liu Y."/>
            <person name="Malik S.B."/>
            <person name="Maier U.G."/>
            <person name="McRose D."/>
            <person name="Mock T."/>
            <person name="Neilson J.A."/>
            <person name="Onodera N.T."/>
            <person name="Poole A.M."/>
            <person name="Pritham E.J."/>
            <person name="Richards T.A."/>
            <person name="Rocap G."/>
            <person name="Roy S.W."/>
            <person name="Sarai C."/>
            <person name="Schaack S."/>
            <person name="Shirato S."/>
            <person name="Slamovits C.H."/>
            <person name="Spencer D.F."/>
            <person name="Suzuki S."/>
            <person name="Worden A.Z."/>
            <person name="Zauner S."/>
            <person name="Barry K."/>
            <person name="Bell C."/>
            <person name="Bharti A.K."/>
            <person name="Crow J.A."/>
            <person name="Grimwood J."/>
            <person name="Kramer R."/>
            <person name="Lindquist E."/>
            <person name="Lucas S."/>
            <person name="Salamov A."/>
            <person name="McFadden G.I."/>
            <person name="Lane C.E."/>
            <person name="Keeling P.J."/>
            <person name="Gray M.W."/>
            <person name="Grigoriev I.V."/>
            <person name="Archibald J.M."/>
        </authorList>
    </citation>
    <scope>NUCLEOTIDE SEQUENCE</scope>
    <source>
        <strain evidence="2 4">CCMP2712</strain>
    </source>
</reference>
<dbReference type="RefSeq" id="XP_005824785.1">
    <property type="nucleotide sequence ID" value="XM_005824728.1"/>
</dbReference>
<reference evidence="4" key="2">
    <citation type="submission" date="2012-11" db="EMBL/GenBank/DDBJ databases">
        <authorList>
            <person name="Kuo A."/>
            <person name="Curtis B.A."/>
            <person name="Tanifuji G."/>
            <person name="Burki F."/>
            <person name="Gruber A."/>
            <person name="Irimia M."/>
            <person name="Maruyama S."/>
            <person name="Arias M.C."/>
            <person name="Ball S.G."/>
            <person name="Gile G.H."/>
            <person name="Hirakawa Y."/>
            <person name="Hopkins J.F."/>
            <person name="Rensing S.A."/>
            <person name="Schmutz J."/>
            <person name="Symeonidi A."/>
            <person name="Elias M."/>
            <person name="Eveleigh R.J."/>
            <person name="Herman E.K."/>
            <person name="Klute M.J."/>
            <person name="Nakayama T."/>
            <person name="Obornik M."/>
            <person name="Reyes-Prieto A."/>
            <person name="Armbrust E.V."/>
            <person name="Aves S.J."/>
            <person name="Beiko R.G."/>
            <person name="Coutinho P."/>
            <person name="Dacks J.B."/>
            <person name="Durnford D.G."/>
            <person name="Fast N.M."/>
            <person name="Green B.R."/>
            <person name="Grisdale C."/>
            <person name="Hempe F."/>
            <person name="Henrissat B."/>
            <person name="Hoppner M.P."/>
            <person name="Ishida K.-I."/>
            <person name="Kim E."/>
            <person name="Koreny L."/>
            <person name="Kroth P.G."/>
            <person name="Liu Y."/>
            <person name="Malik S.-B."/>
            <person name="Maier U.G."/>
            <person name="McRose D."/>
            <person name="Mock T."/>
            <person name="Neilson J.A."/>
            <person name="Onodera N.T."/>
            <person name="Poole A.M."/>
            <person name="Pritham E.J."/>
            <person name="Richards T.A."/>
            <person name="Rocap G."/>
            <person name="Roy S.W."/>
            <person name="Sarai C."/>
            <person name="Schaack S."/>
            <person name="Shirato S."/>
            <person name="Slamovits C.H."/>
            <person name="Spencer D.F."/>
            <person name="Suzuki S."/>
            <person name="Worden A.Z."/>
            <person name="Zauner S."/>
            <person name="Barry K."/>
            <person name="Bell C."/>
            <person name="Bharti A.K."/>
            <person name="Crow J.A."/>
            <person name="Grimwood J."/>
            <person name="Kramer R."/>
            <person name="Lindquist E."/>
            <person name="Lucas S."/>
            <person name="Salamov A."/>
            <person name="McFadden G.I."/>
            <person name="Lane C.E."/>
            <person name="Keeling P.J."/>
            <person name="Gray M.W."/>
            <person name="Grigoriev I.V."/>
            <person name="Archibald J.M."/>
        </authorList>
    </citation>
    <scope>NUCLEOTIDE SEQUENCE</scope>
    <source>
        <strain evidence="4">CCMP2712</strain>
    </source>
</reference>
<dbReference type="InterPro" id="IPR012336">
    <property type="entry name" value="Thioredoxin-like_fold"/>
</dbReference>
<protein>
    <recommendedName>
        <fullName evidence="1">Thioredoxin domain-containing protein</fullName>
    </recommendedName>
</protein>
<dbReference type="KEGG" id="gtt:GUITHDRAFT_89574"/>
<organism evidence="2">
    <name type="scientific">Guillardia theta (strain CCMP2712)</name>
    <name type="common">Cryptophyte</name>
    <dbReference type="NCBI Taxonomy" id="905079"/>
    <lineage>
        <taxon>Eukaryota</taxon>
        <taxon>Cryptophyceae</taxon>
        <taxon>Pyrenomonadales</taxon>
        <taxon>Geminigeraceae</taxon>
        <taxon>Guillardia</taxon>
    </lineage>
</organism>
<dbReference type="GeneID" id="17294542"/>
<dbReference type="InterPro" id="IPR036249">
    <property type="entry name" value="Thioredoxin-like_sf"/>
</dbReference>
<dbReference type="eggNOG" id="KOG2501">
    <property type="taxonomic scope" value="Eukaryota"/>
</dbReference>
<reference evidence="3" key="3">
    <citation type="submission" date="2016-03" db="UniProtKB">
        <authorList>
            <consortium name="EnsemblProtists"/>
        </authorList>
    </citation>
    <scope>IDENTIFICATION</scope>
</reference>
<dbReference type="EnsemblProtists" id="EKX37805">
    <property type="protein sequence ID" value="EKX37805"/>
    <property type="gene ID" value="GUITHDRAFT_89574"/>
</dbReference>